<dbReference type="InterPro" id="IPR018957">
    <property type="entry name" value="Znf_C3HC4_RING-type"/>
</dbReference>
<dbReference type="GO" id="GO:1990841">
    <property type="term" value="F:promoter-specific chromatin binding"/>
    <property type="evidence" value="ECO:0007669"/>
    <property type="project" value="TreeGrafter"/>
</dbReference>
<reference evidence="7" key="1">
    <citation type="submission" date="2021-06" db="EMBL/GenBank/DDBJ databases">
        <authorList>
            <person name="Hodson N. C."/>
            <person name="Mongue J. A."/>
            <person name="Jaron S. K."/>
        </authorList>
    </citation>
    <scope>NUCLEOTIDE SEQUENCE</scope>
</reference>
<dbReference type="InterPro" id="IPR017907">
    <property type="entry name" value="Znf_RING_CS"/>
</dbReference>
<dbReference type="PANTHER" id="PTHR10825">
    <property type="entry name" value="RING FINGER DOMAIN-CONTAINING, POLYCOMB GROUP COMPONENT"/>
    <property type="match status" value="1"/>
</dbReference>
<evidence type="ECO:0000256" key="3">
    <source>
        <dbReference type="ARBA" id="ARBA00022833"/>
    </source>
</evidence>
<gene>
    <name evidence="7" type="ORF">AFUS01_LOCUS17236</name>
</gene>
<evidence type="ECO:0000313" key="7">
    <source>
        <dbReference type="EMBL" id="CAG7728459.1"/>
    </source>
</evidence>
<dbReference type="OrthoDB" id="1305878at2759"/>
<evidence type="ECO:0000256" key="4">
    <source>
        <dbReference type="PROSITE-ProRule" id="PRU00175"/>
    </source>
</evidence>
<dbReference type="Proteomes" id="UP000708208">
    <property type="component" value="Unassembled WGS sequence"/>
</dbReference>
<dbReference type="GO" id="GO:0000122">
    <property type="term" value="P:negative regulation of transcription by RNA polymerase II"/>
    <property type="evidence" value="ECO:0007669"/>
    <property type="project" value="TreeGrafter"/>
</dbReference>
<evidence type="ECO:0000256" key="2">
    <source>
        <dbReference type="ARBA" id="ARBA00022771"/>
    </source>
</evidence>
<organism evidence="7 8">
    <name type="scientific">Allacma fusca</name>
    <dbReference type="NCBI Taxonomy" id="39272"/>
    <lineage>
        <taxon>Eukaryota</taxon>
        <taxon>Metazoa</taxon>
        <taxon>Ecdysozoa</taxon>
        <taxon>Arthropoda</taxon>
        <taxon>Hexapoda</taxon>
        <taxon>Collembola</taxon>
        <taxon>Symphypleona</taxon>
        <taxon>Sminthuridae</taxon>
        <taxon>Allacma</taxon>
    </lineage>
</organism>
<dbReference type="EMBL" id="CAJVCH010163884">
    <property type="protein sequence ID" value="CAG7728459.1"/>
    <property type="molecule type" value="Genomic_DNA"/>
</dbReference>
<keyword evidence="1" id="KW-0479">Metal-binding</keyword>
<comment type="caution">
    <text evidence="7">The sequence shown here is derived from an EMBL/GenBank/DDBJ whole genome shotgun (WGS) entry which is preliminary data.</text>
</comment>
<feature type="compositionally biased region" description="Polar residues" evidence="5">
    <location>
        <begin position="369"/>
        <end position="385"/>
    </location>
</feature>
<name>A0A8J2JZY3_9HEXA</name>
<evidence type="ECO:0000313" key="8">
    <source>
        <dbReference type="Proteomes" id="UP000708208"/>
    </source>
</evidence>
<sequence length="530" mass="57299">MNATTKVKLKDITPNLSCPLCKGYFVDATTIIECLHSFCKSCIVTHLEGSEYCPVCDVQLHSSKPLSSIRSDQMLQEVVYKLVPGLFQNEMERRRKFYKEHPNSIPTTQLDSGQMFNESYITSDDIIYLSLECQTTDAVVMLRISENGVMSARNVASGEEKIIGSKSIVKGLPPESPNGTKSSHLIIPQIVPASAKTPKLSLIPTLAHSPKIKPSTLVPPISSPTVLPSKKSSILGASKTPRVPRKAPKPKTPVEKPRAKFNKINKNMNLKAITLKIQEELEATINYFAAEITPINGNPPPKNPQPKEGQKYPAATLQPTDLQIASKHPKPPAFNKRLHQTTIINGDVKFTKNVPTSPAKTVPPAGRESPSQPSLIASPTGSPQKTPKFFKSRHVETLGPQTPEQLPRLSVTTSTSNVSTMVTSFSSSTMSGSSSTNNPNGSFLHDTFQKAPNNNLLKITESENPPKKVKLDQTPGPTLSLVTGTVTVPSLGGSAVSTGQQPSSFRYPVGFANGIPMGLVPFVTNSCYSS</sequence>
<evidence type="ECO:0000259" key="6">
    <source>
        <dbReference type="PROSITE" id="PS50089"/>
    </source>
</evidence>
<feature type="non-terminal residue" evidence="7">
    <location>
        <position position="530"/>
    </location>
</feature>
<dbReference type="InterPro" id="IPR001841">
    <property type="entry name" value="Znf_RING"/>
</dbReference>
<dbReference type="PANTHER" id="PTHR10825:SF72">
    <property type="entry name" value="UBIQUITIN-LIKE DOMAIN-CONTAINING PROTEIN"/>
    <property type="match status" value="1"/>
</dbReference>
<feature type="region of interest" description="Disordered" evidence="5">
    <location>
        <begin position="350"/>
        <end position="388"/>
    </location>
</feature>
<keyword evidence="8" id="KW-1185">Reference proteome</keyword>
<dbReference type="SMART" id="SM00184">
    <property type="entry name" value="RING"/>
    <property type="match status" value="1"/>
</dbReference>
<proteinExistence type="predicted"/>
<feature type="domain" description="RING-type" evidence="6">
    <location>
        <begin position="18"/>
        <end position="57"/>
    </location>
</feature>
<keyword evidence="3" id="KW-0862">Zinc</keyword>
<keyword evidence="2 4" id="KW-0863">Zinc-finger</keyword>
<dbReference type="Pfam" id="PF00097">
    <property type="entry name" value="zf-C3HC4"/>
    <property type="match status" value="1"/>
</dbReference>
<evidence type="ECO:0000256" key="5">
    <source>
        <dbReference type="SAM" id="MobiDB-lite"/>
    </source>
</evidence>
<accession>A0A8J2JZY3</accession>
<protein>
    <recommendedName>
        <fullName evidence="6">RING-type domain-containing protein</fullName>
    </recommendedName>
</protein>
<dbReference type="GO" id="GO:0008270">
    <property type="term" value="F:zinc ion binding"/>
    <property type="evidence" value="ECO:0007669"/>
    <property type="project" value="UniProtKB-KW"/>
</dbReference>
<dbReference type="PROSITE" id="PS50089">
    <property type="entry name" value="ZF_RING_2"/>
    <property type="match status" value="1"/>
</dbReference>
<dbReference type="FunFam" id="3.30.40.10:FF:000033">
    <property type="entry name" value="Polycomb group RING finger protein 3"/>
    <property type="match status" value="1"/>
</dbReference>
<dbReference type="PROSITE" id="PS00518">
    <property type="entry name" value="ZF_RING_1"/>
    <property type="match status" value="1"/>
</dbReference>
<evidence type="ECO:0000256" key="1">
    <source>
        <dbReference type="ARBA" id="ARBA00022723"/>
    </source>
</evidence>
<feature type="compositionally biased region" description="Polar residues" evidence="5">
    <location>
        <begin position="223"/>
        <end position="232"/>
    </location>
</feature>
<feature type="region of interest" description="Disordered" evidence="5">
    <location>
        <begin position="222"/>
        <end position="256"/>
    </location>
</feature>
<dbReference type="AlphaFoldDB" id="A0A8J2JZY3"/>
<dbReference type="GO" id="GO:0035102">
    <property type="term" value="C:PRC1 complex"/>
    <property type="evidence" value="ECO:0007669"/>
    <property type="project" value="TreeGrafter"/>
</dbReference>